<sequence>MKVQYDLEGGVLKQSMGPKSVSKKVLYGVLLLVIVAGWVVYQQGGVLRSKELPCQTISGVTVTTEDLTNTVVQSTENPGVTEQFYAESVDNLIGALFSPFVESESAVVEMKLDTDGFLIKFGENVDNLVELARDSEINTMMAMALQELLLLGQEDKPGKKVDIGLMKKENSYEATTVKRVEELWTWSTGNLLEFKFRFEDNHWELEGAAEYKSSEEKNSNERSEESTDDR</sequence>
<name>A0A1S4FX89_AEDAE</name>
<keyword evidence="4" id="KW-1185">Reference proteome</keyword>
<evidence type="ECO:0000313" key="4">
    <source>
        <dbReference type="Proteomes" id="UP000008820"/>
    </source>
</evidence>
<gene>
    <name evidence="3" type="primary">5576907</name>
</gene>
<feature type="compositionally biased region" description="Basic and acidic residues" evidence="1">
    <location>
        <begin position="212"/>
        <end position="230"/>
    </location>
</feature>
<dbReference type="AlphaFoldDB" id="A0A1S4FX89"/>
<dbReference type="InParanoid" id="A0A1S4FX89"/>
<feature type="transmembrane region" description="Helical" evidence="2">
    <location>
        <begin position="25"/>
        <end position="41"/>
    </location>
</feature>
<dbReference type="Proteomes" id="UP000008820">
    <property type="component" value="Chromosome 3"/>
</dbReference>
<reference evidence="3" key="2">
    <citation type="submission" date="2020-05" db="UniProtKB">
        <authorList>
            <consortium name="EnsemblMetazoa"/>
        </authorList>
    </citation>
    <scope>IDENTIFICATION</scope>
    <source>
        <strain evidence="3">LVP_AGWG</strain>
    </source>
</reference>
<evidence type="ECO:0000256" key="1">
    <source>
        <dbReference type="SAM" id="MobiDB-lite"/>
    </source>
</evidence>
<protein>
    <submittedName>
        <fullName evidence="3">Uncharacterized protein</fullName>
    </submittedName>
</protein>
<feature type="region of interest" description="Disordered" evidence="1">
    <location>
        <begin position="208"/>
        <end position="230"/>
    </location>
</feature>
<keyword evidence="2" id="KW-0472">Membrane</keyword>
<organism evidence="3 4">
    <name type="scientific">Aedes aegypti</name>
    <name type="common">Yellowfever mosquito</name>
    <name type="synonym">Culex aegypti</name>
    <dbReference type="NCBI Taxonomy" id="7159"/>
    <lineage>
        <taxon>Eukaryota</taxon>
        <taxon>Metazoa</taxon>
        <taxon>Ecdysozoa</taxon>
        <taxon>Arthropoda</taxon>
        <taxon>Hexapoda</taxon>
        <taxon>Insecta</taxon>
        <taxon>Pterygota</taxon>
        <taxon>Neoptera</taxon>
        <taxon>Endopterygota</taxon>
        <taxon>Diptera</taxon>
        <taxon>Nematocera</taxon>
        <taxon>Culicoidea</taxon>
        <taxon>Culicidae</taxon>
        <taxon>Culicinae</taxon>
        <taxon>Aedini</taxon>
        <taxon>Aedes</taxon>
        <taxon>Stegomyia</taxon>
    </lineage>
</organism>
<reference evidence="3 4" key="1">
    <citation type="submission" date="2017-06" db="EMBL/GenBank/DDBJ databases">
        <title>Aedes aegypti genome working group (AGWG) sequencing and assembly.</title>
        <authorList>
            <consortium name="Aedes aegypti Genome Working Group (AGWG)"/>
            <person name="Matthews B.J."/>
        </authorList>
    </citation>
    <scope>NUCLEOTIDE SEQUENCE [LARGE SCALE GENOMIC DNA]</scope>
    <source>
        <strain evidence="3 4">LVP_AGWG</strain>
    </source>
</reference>
<dbReference type="EnsemblMetazoa" id="AAEL012858-RA">
    <property type="protein sequence ID" value="AAEL012858-PA"/>
    <property type="gene ID" value="AAEL012858"/>
</dbReference>
<evidence type="ECO:0000256" key="2">
    <source>
        <dbReference type="SAM" id="Phobius"/>
    </source>
</evidence>
<evidence type="ECO:0000313" key="3">
    <source>
        <dbReference type="EnsemblMetazoa" id="AAEL012858-PA"/>
    </source>
</evidence>
<keyword evidence="2" id="KW-0812">Transmembrane</keyword>
<keyword evidence="2" id="KW-1133">Transmembrane helix</keyword>
<accession>A0A1S4FX89</accession>
<proteinExistence type="predicted"/>
<dbReference type="VEuPathDB" id="VectorBase:AAEL012858"/>
<dbReference type="OrthoDB" id="10364760at2759"/>